<accession>A0A1Y2FSZ6</accession>
<keyword evidence="3" id="KW-1185">Reference proteome</keyword>
<keyword evidence="1" id="KW-0732">Signal</keyword>
<name>A0A1Y2FSZ6_PROLT</name>
<evidence type="ECO:0008006" key="4">
    <source>
        <dbReference type="Google" id="ProtNLM"/>
    </source>
</evidence>
<protein>
    <recommendedName>
        <fullName evidence="4">Extracellular membrane protein CFEM domain-containing protein</fullName>
    </recommendedName>
</protein>
<feature type="signal peptide" evidence="1">
    <location>
        <begin position="1"/>
        <end position="25"/>
    </location>
</feature>
<dbReference type="EMBL" id="MCFI01000003">
    <property type="protein sequence ID" value="ORY86306.1"/>
    <property type="molecule type" value="Genomic_DNA"/>
</dbReference>
<dbReference type="Proteomes" id="UP000193685">
    <property type="component" value="Unassembled WGS sequence"/>
</dbReference>
<reference evidence="2 3" key="1">
    <citation type="submission" date="2016-07" db="EMBL/GenBank/DDBJ databases">
        <title>Pervasive Adenine N6-methylation of Active Genes in Fungi.</title>
        <authorList>
            <consortium name="DOE Joint Genome Institute"/>
            <person name="Mondo S.J."/>
            <person name="Dannebaum R.O."/>
            <person name="Kuo R.C."/>
            <person name="Labutti K."/>
            <person name="Haridas S."/>
            <person name="Kuo A."/>
            <person name="Salamov A."/>
            <person name="Ahrendt S.R."/>
            <person name="Lipzen A."/>
            <person name="Sullivan W."/>
            <person name="Andreopoulos W.B."/>
            <person name="Clum A."/>
            <person name="Lindquist E."/>
            <person name="Daum C."/>
            <person name="Ramamoorthy G.K."/>
            <person name="Gryganskyi A."/>
            <person name="Culley D."/>
            <person name="Magnuson J.K."/>
            <person name="James T.Y."/>
            <person name="O'Malley M.A."/>
            <person name="Stajich J.E."/>
            <person name="Spatafora J.W."/>
            <person name="Visel A."/>
            <person name="Grigoriev I.V."/>
        </authorList>
    </citation>
    <scope>NUCLEOTIDE SEQUENCE [LARGE SCALE GENOMIC DNA]</scope>
    <source>
        <strain evidence="2 3">12-1054</strain>
    </source>
</reference>
<dbReference type="GeneID" id="63783036"/>
<evidence type="ECO:0000313" key="2">
    <source>
        <dbReference type="EMBL" id="ORY86306.1"/>
    </source>
</evidence>
<dbReference type="AlphaFoldDB" id="A0A1Y2FSZ6"/>
<organism evidence="2 3">
    <name type="scientific">Protomyces lactucae-debilis</name>
    <dbReference type="NCBI Taxonomy" id="2754530"/>
    <lineage>
        <taxon>Eukaryota</taxon>
        <taxon>Fungi</taxon>
        <taxon>Dikarya</taxon>
        <taxon>Ascomycota</taxon>
        <taxon>Taphrinomycotina</taxon>
        <taxon>Taphrinomycetes</taxon>
        <taxon>Taphrinales</taxon>
        <taxon>Protomycetaceae</taxon>
        <taxon>Protomyces</taxon>
    </lineage>
</organism>
<gene>
    <name evidence="2" type="ORF">BCR37DRAFT_217659</name>
</gene>
<evidence type="ECO:0000256" key="1">
    <source>
        <dbReference type="SAM" id="SignalP"/>
    </source>
</evidence>
<dbReference type="RefSeq" id="XP_040727488.1">
    <property type="nucleotide sequence ID" value="XM_040866437.1"/>
</dbReference>
<sequence>MFRLKVQNVALMVWLSLSIATLSSARKLNCNRLVFKYVYDTGVAPIETKTCQTTCDALFPDLMWRNLGNLGSSAMSNSSLANAIKTLDTACLGASGICVKWEPAMMERDAEPCKCNIYLGAMRVRNHGKVPTVYDEFDDVVKSVTCKIDEFRTQFEEHFRWYTGQNVSLDATRTPKKAVHCRHLSGCDCSNFVALSSPNGYFCTLDNW</sequence>
<proteinExistence type="predicted"/>
<evidence type="ECO:0000313" key="3">
    <source>
        <dbReference type="Proteomes" id="UP000193685"/>
    </source>
</evidence>
<comment type="caution">
    <text evidence="2">The sequence shown here is derived from an EMBL/GenBank/DDBJ whole genome shotgun (WGS) entry which is preliminary data.</text>
</comment>
<feature type="chain" id="PRO_5012530923" description="Extracellular membrane protein CFEM domain-containing protein" evidence="1">
    <location>
        <begin position="26"/>
        <end position="208"/>
    </location>
</feature>